<protein>
    <submittedName>
        <fullName evidence="1">Uncharacterized protein</fullName>
    </submittedName>
</protein>
<reference evidence="1" key="1">
    <citation type="submission" date="2019-10" db="EMBL/GenBank/DDBJ databases">
        <authorList>
            <person name="Soares A.E.R."/>
            <person name="Aleixo A."/>
            <person name="Schneider P."/>
            <person name="Miyaki C.Y."/>
            <person name="Schneider M.P."/>
            <person name="Mello C."/>
            <person name="Vasconcelos A.T.R."/>
        </authorList>
    </citation>
    <scope>NUCLEOTIDE SEQUENCE</scope>
    <source>
        <tissue evidence="1">Muscle</tissue>
    </source>
</reference>
<evidence type="ECO:0000313" key="1">
    <source>
        <dbReference type="EMBL" id="KAJ7406992.1"/>
    </source>
</evidence>
<organism evidence="1 2">
    <name type="scientific">Willisornis vidua</name>
    <name type="common">Xingu scale-backed antbird</name>
    <dbReference type="NCBI Taxonomy" id="1566151"/>
    <lineage>
        <taxon>Eukaryota</taxon>
        <taxon>Metazoa</taxon>
        <taxon>Chordata</taxon>
        <taxon>Craniata</taxon>
        <taxon>Vertebrata</taxon>
        <taxon>Euteleostomi</taxon>
        <taxon>Archelosauria</taxon>
        <taxon>Archosauria</taxon>
        <taxon>Dinosauria</taxon>
        <taxon>Saurischia</taxon>
        <taxon>Theropoda</taxon>
        <taxon>Coelurosauria</taxon>
        <taxon>Aves</taxon>
        <taxon>Neognathae</taxon>
        <taxon>Neoaves</taxon>
        <taxon>Telluraves</taxon>
        <taxon>Australaves</taxon>
        <taxon>Passeriformes</taxon>
        <taxon>Thamnophilidae</taxon>
        <taxon>Willisornis</taxon>
    </lineage>
</organism>
<keyword evidence="2" id="KW-1185">Reference proteome</keyword>
<dbReference type="Proteomes" id="UP001145742">
    <property type="component" value="Unassembled WGS sequence"/>
</dbReference>
<comment type="caution">
    <text evidence="1">The sequence shown here is derived from an EMBL/GenBank/DDBJ whole genome shotgun (WGS) entry which is preliminary data.</text>
</comment>
<name>A0ABQ9CW57_9PASS</name>
<evidence type="ECO:0000313" key="2">
    <source>
        <dbReference type="Proteomes" id="UP001145742"/>
    </source>
</evidence>
<gene>
    <name evidence="1" type="ORF">WISP_129525</name>
</gene>
<accession>A0ABQ9CW57</accession>
<proteinExistence type="predicted"/>
<sequence length="174" mass="19211">MVRGLEGKPYEEQLRSLGLFSLEEKKRLRGDLIAVTTSLSCKISVSLANGKGHEVTQCEDVVVVMGLIAVTEGIACVQSAECTSGSAQVGTEVLLLLASLGYKPFKFCHLVKETTLECGAMKDNILLRDSELAELDIEGYPFKYELTLKTCQVFINDNIKQMQKHHIGEQWSTL</sequence>
<dbReference type="EMBL" id="WHWB01034620">
    <property type="protein sequence ID" value="KAJ7406992.1"/>
    <property type="molecule type" value="Genomic_DNA"/>
</dbReference>